<reference evidence="3" key="2">
    <citation type="submission" date="2023-01" db="EMBL/GenBank/DDBJ databases">
        <title>Draft genome sequence of Agaribacter marinus strain NBRC 110023.</title>
        <authorList>
            <person name="Sun Q."/>
            <person name="Mori K."/>
        </authorList>
    </citation>
    <scope>NUCLEOTIDE SEQUENCE</scope>
    <source>
        <strain evidence="3">NBRC 110023</strain>
    </source>
</reference>
<keyword evidence="1" id="KW-0812">Transmembrane</keyword>
<dbReference type="InterPro" id="IPR012373">
    <property type="entry name" value="Ferrdict_sens_TM"/>
</dbReference>
<dbReference type="Gene3D" id="2.60.120.200">
    <property type="match status" value="1"/>
</dbReference>
<dbReference type="RefSeq" id="WP_284218180.1">
    <property type="nucleotide sequence ID" value="NZ_BSOT01000006.1"/>
</dbReference>
<dbReference type="GO" id="GO:0016989">
    <property type="term" value="F:sigma factor antagonist activity"/>
    <property type="evidence" value="ECO:0007669"/>
    <property type="project" value="TreeGrafter"/>
</dbReference>
<keyword evidence="4" id="KW-1185">Reference proteome</keyword>
<gene>
    <name evidence="3" type="ORF">GCM10007852_27570</name>
</gene>
<protein>
    <recommendedName>
        <fullName evidence="2">FecR protein domain-containing protein</fullName>
    </recommendedName>
</protein>
<reference evidence="3" key="1">
    <citation type="journal article" date="2014" name="Int. J. Syst. Evol. Microbiol.">
        <title>Complete genome sequence of Corynebacterium casei LMG S-19264T (=DSM 44701T), isolated from a smear-ripened cheese.</title>
        <authorList>
            <consortium name="US DOE Joint Genome Institute (JGI-PGF)"/>
            <person name="Walter F."/>
            <person name="Albersmeier A."/>
            <person name="Kalinowski J."/>
            <person name="Ruckert C."/>
        </authorList>
    </citation>
    <scope>NUCLEOTIDE SEQUENCE</scope>
    <source>
        <strain evidence="3">NBRC 110023</strain>
    </source>
</reference>
<dbReference type="EMBL" id="BSOT01000006">
    <property type="protein sequence ID" value="GLR71849.1"/>
    <property type="molecule type" value="Genomic_DNA"/>
</dbReference>
<organism evidence="3 4">
    <name type="scientific">Agaribacter marinus</name>
    <dbReference type="NCBI Taxonomy" id="1431249"/>
    <lineage>
        <taxon>Bacteria</taxon>
        <taxon>Pseudomonadati</taxon>
        <taxon>Pseudomonadota</taxon>
        <taxon>Gammaproteobacteria</taxon>
        <taxon>Alteromonadales</taxon>
        <taxon>Alteromonadaceae</taxon>
        <taxon>Agaribacter</taxon>
    </lineage>
</organism>
<dbReference type="PANTHER" id="PTHR30273:SF2">
    <property type="entry name" value="PROTEIN FECR"/>
    <property type="match status" value="1"/>
</dbReference>
<dbReference type="Pfam" id="PF04773">
    <property type="entry name" value="FecR"/>
    <property type="match status" value="1"/>
</dbReference>
<comment type="caution">
    <text evidence="3">The sequence shown here is derived from an EMBL/GenBank/DDBJ whole genome shotgun (WGS) entry which is preliminary data.</text>
</comment>
<evidence type="ECO:0000256" key="1">
    <source>
        <dbReference type="SAM" id="Phobius"/>
    </source>
</evidence>
<evidence type="ECO:0000313" key="4">
    <source>
        <dbReference type="Proteomes" id="UP001156601"/>
    </source>
</evidence>
<keyword evidence="1" id="KW-0472">Membrane</keyword>
<dbReference type="PANTHER" id="PTHR30273">
    <property type="entry name" value="PERIPLASMIC SIGNAL SENSOR AND SIGMA FACTOR ACTIVATOR FECR-RELATED"/>
    <property type="match status" value="1"/>
</dbReference>
<dbReference type="Pfam" id="PF13385">
    <property type="entry name" value="Laminin_G_3"/>
    <property type="match status" value="1"/>
</dbReference>
<sequence>MATSILSKSQESLLAAYLAGDDVSSELLDACKESPALLEELSALVANGRIMTGELEPLNDATLFSEEVITRIQTREQSALTSHVLRKIGSRKAKQQPWFRSQVAMVASIAAFACFLFIANFLDKQRHIAIITQIAATSVVDNHLKIGDKLGSGSIELSEGYSELTLSNGVILVLEAPVKLTLQSENKVFVDSGKLVAKVPPNAIGFRIDTPSAEIIDLGTEFGVDVLANGDSQVHVLEGEVKARASKLQSYQHLKKDQALAFNHADDIEHIHSNPKEFRRVLPGNSAERPNYLHWSFDEKENNKFLALSNGFDNSEFYAIDQSQKQTPIELLDGVYGRAINFNGNGHWLETNFPGIGNNDPRTVSFWVKVPSDFSTDNAYGIINWGLQENYASWQISPNPEKNNGELGRIRIGTYNAQVVGHTDLRDNQWHHIAVVLYGGETSDVSTHILLYVDGKLEKTQNKSIAKVNTQLDHPKSKPLSLGRNIGYHPNAAHETQNYFKGSVDELFVFEAALSQEQIRRLMKNNTLVE</sequence>
<dbReference type="Proteomes" id="UP001156601">
    <property type="component" value="Unassembled WGS sequence"/>
</dbReference>
<keyword evidence="1" id="KW-1133">Transmembrane helix</keyword>
<name>A0AA37T056_9ALTE</name>
<dbReference type="AlphaFoldDB" id="A0AA37T056"/>
<evidence type="ECO:0000259" key="2">
    <source>
        <dbReference type="Pfam" id="PF04773"/>
    </source>
</evidence>
<dbReference type="InterPro" id="IPR013320">
    <property type="entry name" value="ConA-like_dom_sf"/>
</dbReference>
<feature type="domain" description="FecR protein" evidence="2">
    <location>
        <begin position="161"/>
        <end position="242"/>
    </location>
</feature>
<dbReference type="Gene3D" id="2.60.120.1440">
    <property type="match status" value="1"/>
</dbReference>
<dbReference type="InterPro" id="IPR006860">
    <property type="entry name" value="FecR"/>
</dbReference>
<evidence type="ECO:0000313" key="3">
    <source>
        <dbReference type="EMBL" id="GLR71849.1"/>
    </source>
</evidence>
<proteinExistence type="predicted"/>
<accession>A0AA37T056</accession>
<feature type="transmembrane region" description="Helical" evidence="1">
    <location>
        <begin position="103"/>
        <end position="122"/>
    </location>
</feature>
<dbReference type="SUPFAM" id="SSF49899">
    <property type="entry name" value="Concanavalin A-like lectins/glucanases"/>
    <property type="match status" value="1"/>
</dbReference>